<comment type="subcellular location">
    <subcellularLocation>
        <location evidence="11">Cytoplasm</location>
    </subcellularLocation>
</comment>
<evidence type="ECO:0000256" key="3">
    <source>
        <dbReference type="ARBA" id="ARBA00012154"/>
    </source>
</evidence>
<dbReference type="GO" id="GO:0004765">
    <property type="term" value="F:shikimate kinase activity"/>
    <property type="evidence" value="ECO:0007669"/>
    <property type="project" value="UniProtKB-UniRule"/>
</dbReference>
<dbReference type="EMBL" id="JWJD01000002">
    <property type="protein sequence ID" value="KIH76901.1"/>
    <property type="molecule type" value="Genomic_DNA"/>
</dbReference>
<keyword evidence="9 11" id="KW-0057">Aromatic amino acid biosynthesis</keyword>
<feature type="binding site" evidence="11">
    <location>
        <position position="87"/>
    </location>
    <ligand>
        <name>substrate</name>
    </ligand>
</feature>
<dbReference type="InterPro" id="IPR027417">
    <property type="entry name" value="P-loop_NTPase"/>
</dbReference>
<dbReference type="UniPathway" id="UPA00053">
    <property type="reaction ID" value="UER00088"/>
</dbReference>
<dbReference type="GO" id="GO:0008652">
    <property type="term" value="P:amino acid biosynthetic process"/>
    <property type="evidence" value="ECO:0007669"/>
    <property type="project" value="UniProtKB-KW"/>
</dbReference>
<gene>
    <name evidence="11" type="primary">aroK</name>
    <name evidence="12" type="ORF">GFER_07345</name>
</gene>
<proteinExistence type="inferred from homology"/>
<comment type="catalytic activity">
    <reaction evidence="10 11">
        <text>shikimate + ATP = 3-phosphoshikimate + ADP + H(+)</text>
        <dbReference type="Rhea" id="RHEA:13121"/>
        <dbReference type="ChEBI" id="CHEBI:15378"/>
        <dbReference type="ChEBI" id="CHEBI:30616"/>
        <dbReference type="ChEBI" id="CHEBI:36208"/>
        <dbReference type="ChEBI" id="CHEBI:145989"/>
        <dbReference type="ChEBI" id="CHEBI:456216"/>
        <dbReference type="EC" id="2.7.1.71"/>
    </reaction>
</comment>
<dbReference type="EC" id="2.7.1.71" evidence="3 11"/>
<dbReference type="HAMAP" id="MF_00109">
    <property type="entry name" value="Shikimate_kinase"/>
    <property type="match status" value="1"/>
</dbReference>
<protein>
    <recommendedName>
        <fullName evidence="3 11">Shikimate kinase</fullName>
        <shortName evidence="11">SK</shortName>
        <ecNumber evidence="3 11">2.7.1.71</ecNumber>
    </recommendedName>
</protein>
<keyword evidence="4 11" id="KW-0028">Amino-acid biosynthesis</keyword>
<keyword evidence="11" id="KW-0479">Metal-binding</keyword>
<keyword evidence="11" id="KW-0963">Cytoplasm</keyword>
<dbReference type="GO" id="GO:0000287">
    <property type="term" value="F:magnesium ion binding"/>
    <property type="evidence" value="ECO:0007669"/>
    <property type="project" value="UniProtKB-UniRule"/>
</dbReference>
<feature type="binding site" evidence="11">
    <location>
        <position position="144"/>
    </location>
    <ligand>
        <name>substrate</name>
    </ligand>
</feature>
<dbReference type="PRINTS" id="PR01100">
    <property type="entry name" value="SHIKIMTKNASE"/>
</dbReference>
<dbReference type="PROSITE" id="PS01128">
    <property type="entry name" value="SHIKIMATE_KINASE"/>
    <property type="match status" value="1"/>
</dbReference>
<dbReference type="Gene3D" id="3.40.50.300">
    <property type="entry name" value="P-loop containing nucleotide triphosphate hydrolases"/>
    <property type="match status" value="1"/>
</dbReference>
<comment type="subunit">
    <text evidence="11">Monomer.</text>
</comment>
<evidence type="ECO:0000313" key="13">
    <source>
        <dbReference type="Proteomes" id="UP000035068"/>
    </source>
</evidence>
<dbReference type="InterPro" id="IPR031322">
    <property type="entry name" value="Shikimate/glucono_kinase"/>
</dbReference>
<dbReference type="GO" id="GO:0005829">
    <property type="term" value="C:cytosol"/>
    <property type="evidence" value="ECO:0007669"/>
    <property type="project" value="TreeGrafter"/>
</dbReference>
<feature type="binding site" evidence="11">
    <location>
        <begin position="19"/>
        <end position="24"/>
    </location>
    <ligand>
        <name>ATP</name>
        <dbReference type="ChEBI" id="CHEBI:30616"/>
    </ligand>
</feature>
<evidence type="ECO:0000313" key="12">
    <source>
        <dbReference type="EMBL" id="KIH76901.1"/>
    </source>
</evidence>
<evidence type="ECO:0000256" key="2">
    <source>
        <dbReference type="ARBA" id="ARBA00006997"/>
    </source>
</evidence>
<comment type="function">
    <text evidence="11">Catalyzes the specific phosphorylation of the 3-hydroxyl group of shikimic acid using ATP as a cosubstrate.</text>
</comment>
<dbReference type="SUPFAM" id="SSF52540">
    <property type="entry name" value="P-loop containing nucleoside triphosphate hydrolases"/>
    <property type="match status" value="1"/>
</dbReference>
<keyword evidence="6 11" id="KW-0547">Nucleotide-binding</keyword>
<evidence type="ECO:0000256" key="8">
    <source>
        <dbReference type="ARBA" id="ARBA00022840"/>
    </source>
</evidence>
<feature type="binding site" evidence="11">
    <location>
        <position position="23"/>
    </location>
    <ligand>
        <name>Mg(2+)</name>
        <dbReference type="ChEBI" id="CHEBI:18420"/>
    </ligand>
</feature>
<feature type="binding site" evidence="11">
    <location>
        <position position="41"/>
    </location>
    <ligand>
        <name>substrate</name>
    </ligand>
</feature>
<dbReference type="RefSeq" id="WP_040097978.1">
    <property type="nucleotide sequence ID" value="NZ_JWJD01000002.1"/>
</dbReference>
<feature type="binding site" evidence="11">
    <location>
        <position position="65"/>
    </location>
    <ligand>
        <name>substrate</name>
    </ligand>
</feature>
<accession>A0A0C2HIM8</accession>
<comment type="pathway">
    <text evidence="1 11">Metabolic intermediate biosynthesis; chorismate biosynthesis; chorismate from D-erythrose 4-phosphate and phosphoenolpyruvate: step 5/7.</text>
</comment>
<keyword evidence="5 11" id="KW-0808">Transferase</keyword>
<feature type="binding site" evidence="11">
    <location>
        <position position="125"/>
    </location>
    <ligand>
        <name>ATP</name>
        <dbReference type="ChEBI" id="CHEBI:30616"/>
    </ligand>
</feature>
<dbReference type="InterPro" id="IPR000623">
    <property type="entry name" value="Shikimate_kinase/TSH1"/>
</dbReference>
<comment type="similarity">
    <text evidence="2 11">Belongs to the shikimate kinase family.</text>
</comment>
<keyword evidence="13" id="KW-1185">Reference proteome</keyword>
<dbReference type="Pfam" id="PF01202">
    <property type="entry name" value="SKI"/>
    <property type="match status" value="1"/>
</dbReference>
<evidence type="ECO:0000256" key="9">
    <source>
        <dbReference type="ARBA" id="ARBA00023141"/>
    </source>
</evidence>
<dbReference type="GO" id="GO:0009073">
    <property type="term" value="P:aromatic amino acid family biosynthetic process"/>
    <property type="evidence" value="ECO:0007669"/>
    <property type="project" value="UniProtKB-KW"/>
</dbReference>
<dbReference type="CDD" id="cd00464">
    <property type="entry name" value="SK"/>
    <property type="match status" value="1"/>
</dbReference>
<evidence type="ECO:0000256" key="7">
    <source>
        <dbReference type="ARBA" id="ARBA00022777"/>
    </source>
</evidence>
<comment type="caution">
    <text evidence="12">The sequence shown here is derived from an EMBL/GenBank/DDBJ whole genome shotgun (WGS) entry which is preliminary data.</text>
</comment>
<comment type="caution">
    <text evidence="11">Lacks conserved residue(s) required for the propagation of feature annotation.</text>
</comment>
<dbReference type="GO" id="GO:0009423">
    <property type="term" value="P:chorismate biosynthetic process"/>
    <property type="evidence" value="ECO:0007669"/>
    <property type="project" value="UniProtKB-UniRule"/>
</dbReference>
<sequence>MVAEDAESKRHIFLTGFMGAGKTTVGQALAERLGWEFVDLDRAIEKRVGLSIPEIFAQQGEDIFRHEETRSLQLLDDGPGKVVATGGGIVGREENRRLLSRLGKVVFLDLPWHVLQPRLQAQGGRPLATGAQGWEPVRRLYEMRQPYYRQADLRIECSGLSPWQIVTRIVEMLNLCPEDPA</sequence>
<evidence type="ECO:0000256" key="6">
    <source>
        <dbReference type="ARBA" id="ARBA00022741"/>
    </source>
</evidence>
<reference evidence="12 13" key="1">
    <citation type="submission" date="2014-12" db="EMBL/GenBank/DDBJ databases">
        <title>Genomes of Geoalkalibacter ferrihydriticus and Geoalkalibacter subterraneus, two haloalkaliphilic metal-reducing members of the Geobacteraceae.</title>
        <authorList>
            <person name="Badalamenti J.P."/>
            <person name="Torres C.I."/>
            <person name="Krajmalnik-Brown R."/>
            <person name="Bond D.R."/>
        </authorList>
    </citation>
    <scope>NUCLEOTIDE SEQUENCE [LARGE SCALE GENOMIC DNA]</scope>
    <source>
        <strain evidence="12 13">DSM 17813</strain>
    </source>
</reference>
<dbReference type="InterPro" id="IPR023000">
    <property type="entry name" value="Shikimate_kinase_CS"/>
</dbReference>
<name>A0A0C2HIM8_9BACT</name>
<dbReference type="PANTHER" id="PTHR21087">
    <property type="entry name" value="SHIKIMATE KINASE"/>
    <property type="match status" value="1"/>
</dbReference>
<organism evidence="12 13">
    <name type="scientific">Geoalkalibacter ferrihydriticus DSM 17813</name>
    <dbReference type="NCBI Taxonomy" id="1121915"/>
    <lineage>
        <taxon>Bacteria</taxon>
        <taxon>Pseudomonadati</taxon>
        <taxon>Thermodesulfobacteriota</taxon>
        <taxon>Desulfuromonadia</taxon>
        <taxon>Desulfuromonadales</taxon>
        <taxon>Geoalkalibacteraceae</taxon>
        <taxon>Geoalkalibacter</taxon>
    </lineage>
</organism>
<dbReference type="AlphaFoldDB" id="A0A0C2HIM8"/>
<evidence type="ECO:0000256" key="4">
    <source>
        <dbReference type="ARBA" id="ARBA00022605"/>
    </source>
</evidence>
<evidence type="ECO:0000256" key="10">
    <source>
        <dbReference type="ARBA" id="ARBA00048567"/>
    </source>
</evidence>
<dbReference type="Proteomes" id="UP000035068">
    <property type="component" value="Unassembled WGS sequence"/>
</dbReference>
<keyword evidence="7 11" id="KW-0418">Kinase</keyword>
<dbReference type="GO" id="GO:0005524">
    <property type="term" value="F:ATP binding"/>
    <property type="evidence" value="ECO:0007669"/>
    <property type="project" value="UniProtKB-UniRule"/>
</dbReference>
<keyword evidence="11" id="KW-0460">Magnesium</keyword>
<evidence type="ECO:0000256" key="1">
    <source>
        <dbReference type="ARBA" id="ARBA00004842"/>
    </source>
</evidence>
<dbReference type="PANTHER" id="PTHR21087:SF16">
    <property type="entry name" value="SHIKIMATE KINASE 1, CHLOROPLASTIC"/>
    <property type="match status" value="1"/>
</dbReference>
<comment type="cofactor">
    <cofactor evidence="11">
        <name>Mg(2+)</name>
        <dbReference type="ChEBI" id="CHEBI:18420"/>
    </cofactor>
    <text evidence="11">Binds 1 Mg(2+) ion per subunit.</text>
</comment>
<keyword evidence="8 11" id="KW-0067">ATP-binding</keyword>
<evidence type="ECO:0000256" key="11">
    <source>
        <dbReference type="HAMAP-Rule" id="MF_00109"/>
    </source>
</evidence>
<evidence type="ECO:0000256" key="5">
    <source>
        <dbReference type="ARBA" id="ARBA00022679"/>
    </source>
</evidence>